<keyword evidence="2" id="KW-1185">Reference proteome</keyword>
<dbReference type="Proteomes" id="UP000184048">
    <property type="component" value="Unassembled WGS sequence"/>
</dbReference>
<reference evidence="1 2" key="1">
    <citation type="submission" date="2016-11" db="EMBL/GenBank/DDBJ databases">
        <authorList>
            <person name="Jaros S."/>
            <person name="Januszkiewicz K."/>
            <person name="Wedrychowicz H."/>
        </authorList>
    </citation>
    <scope>NUCLEOTIDE SEQUENCE [LARGE SCALE GENOMIC DNA]</scope>
    <source>
        <strain evidence="1 2">DSM 18119</strain>
    </source>
</reference>
<name>A0A1M5BJ39_9BACT</name>
<evidence type="ECO:0000313" key="2">
    <source>
        <dbReference type="Proteomes" id="UP000184048"/>
    </source>
</evidence>
<protein>
    <submittedName>
        <fullName evidence="1">Uncharacterized protein</fullName>
    </submittedName>
</protein>
<gene>
    <name evidence="1" type="ORF">SAMN02745131_02602</name>
</gene>
<dbReference type="AlphaFoldDB" id="A0A1M5BJ39"/>
<organism evidence="1 2">
    <name type="scientific">Flavisolibacter ginsengisoli DSM 18119</name>
    <dbReference type="NCBI Taxonomy" id="1121884"/>
    <lineage>
        <taxon>Bacteria</taxon>
        <taxon>Pseudomonadati</taxon>
        <taxon>Bacteroidota</taxon>
        <taxon>Chitinophagia</taxon>
        <taxon>Chitinophagales</taxon>
        <taxon>Chitinophagaceae</taxon>
        <taxon>Flavisolibacter</taxon>
    </lineage>
</organism>
<accession>A0A1M5BJ39</accession>
<sequence>MNILFIVFFTFCLLSCNSSQSLHLDDVLKSDCFWDITGDKEVIGELNSCYKFLPNGQCFFYYYNFRNHKRTDSVYRYDDFDVIVPDAWSAKGDTLVIARGTYFKVVAFSKDSVLVETPVDTMVFRKNCHTIKEGKMF</sequence>
<dbReference type="EMBL" id="FQUU01000010">
    <property type="protein sequence ID" value="SHF42350.1"/>
    <property type="molecule type" value="Genomic_DNA"/>
</dbReference>
<evidence type="ECO:0000313" key="1">
    <source>
        <dbReference type="EMBL" id="SHF42350.1"/>
    </source>
</evidence>
<proteinExistence type="predicted"/>